<name>A0A0L0NF78_TOLOC</name>
<gene>
    <name evidence="1" type="ORF">TOPH_02747</name>
</gene>
<dbReference type="AlphaFoldDB" id="A0A0L0NF78"/>
<dbReference type="OrthoDB" id="62952at2759"/>
<evidence type="ECO:0000313" key="2">
    <source>
        <dbReference type="Proteomes" id="UP000036947"/>
    </source>
</evidence>
<accession>A0A0L0NF78</accession>
<organism evidence="1 2">
    <name type="scientific">Tolypocladium ophioglossoides (strain CBS 100239)</name>
    <name type="common">Snaketongue truffleclub</name>
    <name type="synonym">Elaphocordyceps ophioglossoides</name>
    <dbReference type="NCBI Taxonomy" id="1163406"/>
    <lineage>
        <taxon>Eukaryota</taxon>
        <taxon>Fungi</taxon>
        <taxon>Dikarya</taxon>
        <taxon>Ascomycota</taxon>
        <taxon>Pezizomycotina</taxon>
        <taxon>Sordariomycetes</taxon>
        <taxon>Hypocreomycetidae</taxon>
        <taxon>Hypocreales</taxon>
        <taxon>Ophiocordycipitaceae</taxon>
        <taxon>Tolypocladium</taxon>
    </lineage>
</organism>
<comment type="caution">
    <text evidence="1">The sequence shown here is derived from an EMBL/GenBank/DDBJ whole genome shotgun (WGS) entry which is preliminary data.</text>
</comment>
<protein>
    <submittedName>
        <fullName evidence="1">Uncharacterized protein</fullName>
    </submittedName>
</protein>
<evidence type="ECO:0000313" key="1">
    <source>
        <dbReference type="EMBL" id="KND92703.1"/>
    </source>
</evidence>
<proteinExistence type="predicted"/>
<sequence>MDSEESRIHTSASRTATPVINFFSLPHAARTGIYRRVLVVTHPLYLFQHTGSQRVEIFAPGRPVRWLALLYTNRQADLLQSFLNCVGSVNAGHLSHICVNFPVAESVKGRPEKTMLKEDDLRSLKLLQEKCINLTTLETIVQSHNSMGLTKASQDSGDSQLVREGLLQIDAELRAIPSLRKIIVSFYDGPPTPEVTESMQRLGKIDADIWAAVNPVARTKQLVTEPRRPQAGDFKLAVTSEASLSTVKLKRFKLASENWRDDSAIYESQKTKLTKAKEVVFGSVDLKLSRYLNQHDGLIKWIDILATVIAAERTTDLENLSVEY</sequence>
<dbReference type="EMBL" id="LFRF01000005">
    <property type="protein sequence ID" value="KND92703.1"/>
    <property type="molecule type" value="Genomic_DNA"/>
</dbReference>
<keyword evidence="2" id="KW-1185">Reference proteome</keyword>
<reference evidence="1 2" key="1">
    <citation type="journal article" date="2015" name="BMC Genomics">
        <title>The genome of the truffle-parasite Tolypocladium ophioglossoides and the evolution of antifungal peptaibiotics.</title>
        <authorList>
            <person name="Quandt C.A."/>
            <person name="Bushley K.E."/>
            <person name="Spatafora J.W."/>
        </authorList>
    </citation>
    <scope>NUCLEOTIDE SEQUENCE [LARGE SCALE GENOMIC DNA]</scope>
    <source>
        <strain evidence="1 2">CBS 100239</strain>
    </source>
</reference>
<dbReference type="Proteomes" id="UP000036947">
    <property type="component" value="Unassembled WGS sequence"/>
</dbReference>